<accession>A0ABT3BTD0</accession>
<keyword evidence="3" id="KW-1185">Reference proteome</keyword>
<name>A0ABT3BTD0_9PSED</name>
<protein>
    <submittedName>
        <fullName evidence="2">Toxin</fullName>
    </submittedName>
</protein>
<dbReference type="PANTHER" id="PTHR32305:SF15">
    <property type="entry name" value="PROTEIN RHSA-RELATED"/>
    <property type="match status" value="1"/>
</dbReference>
<evidence type="ECO:0000313" key="3">
    <source>
        <dbReference type="Proteomes" id="UP001207294"/>
    </source>
</evidence>
<dbReference type="Proteomes" id="UP001207294">
    <property type="component" value="Unassembled WGS sequence"/>
</dbReference>
<dbReference type="NCBIfam" id="TIGR03696">
    <property type="entry name" value="Rhs_assc_core"/>
    <property type="match status" value="1"/>
</dbReference>
<dbReference type="InterPro" id="IPR022385">
    <property type="entry name" value="Rhs_assc_core"/>
</dbReference>
<dbReference type="EMBL" id="JAOXML010000003">
    <property type="protein sequence ID" value="MCV4376110.1"/>
    <property type="molecule type" value="Genomic_DNA"/>
</dbReference>
<reference evidence="2 3" key="1">
    <citation type="submission" date="2022-10" db="EMBL/GenBank/DDBJ databases">
        <title>Characterization of Pseudomonas capsici strains from pepper and tomato in Georgia.</title>
        <authorList>
            <person name="Zhao M."/>
            <person name="Dutta B."/>
        </authorList>
    </citation>
    <scope>NUCLEOTIDE SEQUENCE [LARGE SCALE GENOMIC DNA]</scope>
    <source>
        <strain evidence="2 3">Pc20-5</strain>
    </source>
</reference>
<proteinExistence type="predicted"/>
<dbReference type="GeneID" id="93560079"/>
<feature type="region of interest" description="Disordered" evidence="1">
    <location>
        <begin position="870"/>
        <end position="894"/>
    </location>
</feature>
<sequence length="894" mass="100300">MNTSLHTQTPALVVTDPRGLAVRDIAFYRSRPDQPVAERLTHQAHDPAGRLIDKRDPRLTHPNLSTTYSLSGRVLLTDSVDAGWQLALWGEAGQTLASWNSRDIQRRIEYDTLLRPETVTEQGRVTERAGYGGPNDHAHNQCNRLIRHDDPAGTRHLSDYGVPGSPMRETRYFLPTAGTPDWPLAETERDALLENVPFTTSSAFNALGEVMRQTDAMGHAQHFSQSVAGQLKVVELTLAGAEQPQTLVSEIRYNAFDRVEQETAGNGVVSHSHFDPQDGRLMEFSAALPSQPALQHLIYSYDPVGNILQIEDRAQPVRFFANQQVEPISHYRYDTLYQLIEATGREVNTGASHGPALPGLQPLPPDPNQVSNYTRQYDYDAAGNLLQMRHVGAQAFTRTMRVAPDSNRSLPEGETDADFATGFDANGNLLQLIRGQTLEWDLRNQLQQIITVTRATAASDHERYVYDALGQRCRKISSSQTSSRALTNEVRYLPGLEIRTSADGEVLHVITADKVRVLHWQAGKPDGIANDQIRYSLTDHLGSSTLELDRQGGLISQESYYPFGGTAWWAARSAVEAKYKTVRYSGKERDASGLYYYGFRYYAPWLQRWINPDPAGDVDGLNLFRFVGNNPVVSVDDNGTITVFTNRDEKYFIDEGLQARLDEIQQQSSVQYDFLKTAYTHEFESTYRISSKFAHRDYPFEDYFENKFRPHKWTFKENFKHVREEPIVHADQVATEQFRRVSTAEGFPNTLPSVIKRSLVINKGVQEVARQYASGSTELMNAFLTRTQNGKSTNRLLKTFRLIATRVETKFSGSSDLDIYVHVEPEALAAARQEVEPLKTPSRFTVTAVEPPAPASRFSVTPVSSRFTVSPATIDLPKPSPGKRRPGGHSRANP</sequence>
<evidence type="ECO:0000313" key="2">
    <source>
        <dbReference type="EMBL" id="MCV4376110.1"/>
    </source>
</evidence>
<dbReference type="Gene3D" id="2.180.10.10">
    <property type="entry name" value="RHS repeat-associated core"/>
    <property type="match status" value="1"/>
</dbReference>
<dbReference type="RefSeq" id="WP_206400619.1">
    <property type="nucleotide sequence ID" value="NZ_JAFGZD010000002.1"/>
</dbReference>
<organism evidence="2 3">
    <name type="scientific">Pseudomonas capsici</name>
    <dbReference type="NCBI Taxonomy" id="2810614"/>
    <lineage>
        <taxon>Bacteria</taxon>
        <taxon>Pseudomonadati</taxon>
        <taxon>Pseudomonadota</taxon>
        <taxon>Gammaproteobacteria</taxon>
        <taxon>Pseudomonadales</taxon>
        <taxon>Pseudomonadaceae</taxon>
        <taxon>Pseudomonas</taxon>
    </lineage>
</organism>
<dbReference type="PANTHER" id="PTHR32305">
    <property type="match status" value="1"/>
</dbReference>
<dbReference type="InterPro" id="IPR050708">
    <property type="entry name" value="T6SS_VgrG/RHS"/>
</dbReference>
<gene>
    <name evidence="2" type="ORF">OH718_05820</name>
</gene>
<comment type="caution">
    <text evidence="2">The sequence shown here is derived from an EMBL/GenBank/DDBJ whole genome shotgun (WGS) entry which is preliminary data.</text>
</comment>
<evidence type="ECO:0000256" key="1">
    <source>
        <dbReference type="SAM" id="MobiDB-lite"/>
    </source>
</evidence>
<feature type="region of interest" description="Disordered" evidence="1">
    <location>
        <begin position="349"/>
        <end position="371"/>
    </location>
</feature>